<accession>A0A6A6S0H0</accession>
<gene>
    <name evidence="1" type="ORF">P280DRAFT_330005</name>
</gene>
<sequence length="91" mass="10255">MRSDIPSRLTIDHASALRSLSRYILPFVRLPMFLSNRITYHPHIIDLKLFCLTVSRSYSHAVTPSIQSNLSLTCPHAVGKQIQRLNGTSGH</sequence>
<keyword evidence="2" id="KW-1185">Reference proteome</keyword>
<dbReference type="AlphaFoldDB" id="A0A6A6S0H0"/>
<dbReference type="EMBL" id="MU006784">
    <property type="protein sequence ID" value="KAF2640847.1"/>
    <property type="molecule type" value="Genomic_DNA"/>
</dbReference>
<evidence type="ECO:0000313" key="2">
    <source>
        <dbReference type="Proteomes" id="UP000799753"/>
    </source>
</evidence>
<reference evidence="1" key="1">
    <citation type="journal article" date="2020" name="Stud. Mycol.">
        <title>101 Dothideomycetes genomes: a test case for predicting lifestyles and emergence of pathogens.</title>
        <authorList>
            <person name="Haridas S."/>
            <person name="Albert R."/>
            <person name="Binder M."/>
            <person name="Bloem J."/>
            <person name="Labutti K."/>
            <person name="Salamov A."/>
            <person name="Andreopoulos B."/>
            <person name="Baker S."/>
            <person name="Barry K."/>
            <person name="Bills G."/>
            <person name="Bluhm B."/>
            <person name="Cannon C."/>
            <person name="Castanera R."/>
            <person name="Culley D."/>
            <person name="Daum C."/>
            <person name="Ezra D."/>
            <person name="Gonzalez J."/>
            <person name="Henrissat B."/>
            <person name="Kuo A."/>
            <person name="Liang C."/>
            <person name="Lipzen A."/>
            <person name="Lutzoni F."/>
            <person name="Magnuson J."/>
            <person name="Mondo S."/>
            <person name="Nolan M."/>
            <person name="Ohm R."/>
            <person name="Pangilinan J."/>
            <person name="Park H.-J."/>
            <person name="Ramirez L."/>
            <person name="Alfaro M."/>
            <person name="Sun H."/>
            <person name="Tritt A."/>
            <person name="Yoshinaga Y."/>
            <person name="Zwiers L.-H."/>
            <person name="Turgeon B."/>
            <person name="Goodwin S."/>
            <person name="Spatafora J."/>
            <person name="Crous P."/>
            <person name="Grigoriev I."/>
        </authorList>
    </citation>
    <scope>NUCLEOTIDE SEQUENCE</scope>
    <source>
        <strain evidence="1">CBS 473.64</strain>
    </source>
</reference>
<organism evidence="1 2">
    <name type="scientific">Massarina eburnea CBS 473.64</name>
    <dbReference type="NCBI Taxonomy" id="1395130"/>
    <lineage>
        <taxon>Eukaryota</taxon>
        <taxon>Fungi</taxon>
        <taxon>Dikarya</taxon>
        <taxon>Ascomycota</taxon>
        <taxon>Pezizomycotina</taxon>
        <taxon>Dothideomycetes</taxon>
        <taxon>Pleosporomycetidae</taxon>
        <taxon>Pleosporales</taxon>
        <taxon>Massarineae</taxon>
        <taxon>Massarinaceae</taxon>
        <taxon>Massarina</taxon>
    </lineage>
</organism>
<protein>
    <submittedName>
        <fullName evidence="1">Uncharacterized protein</fullName>
    </submittedName>
</protein>
<dbReference type="Proteomes" id="UP000799753">
    <property type="component" value="Unassembled WGS sequence"/>
</dbReference>
<evidence type="ECO:0000313" key="1">
    <source>
        <dbReference type="EMBL" id="KAF2640847.1"/>
    </source>
</evidence>
<name>A0A6A6S0H0_9PLEO</name>
<proteinExistence type="predicted"/>